<feature type="region of interest" description="Disordered" evidence="1">
    <location>
        <begin position="192"/>
        <end position="246"/>
    </location>
</feature>
<gene>
    <name evidence="2" type="ordered locus">MODMU_3308</name>
</gene>
<protein>
    <submittedName>
        <fullName evidence="2">Polypeptide deformylase</fullName>
    </submittedName>
</protein>
<keyword evidence="3" id="KW-1185">Reference proteome</keyword>
<feature type="compositionally biased region" description="Low complexity" evidence="1">
    <location>
        <begin position="237"/>
        <end position="246"/>
    </location>
</feature>
<dbReference type="AlphaFoldDB" id="I4EZA8"/>
<dbReference type="STRING" id="477641.MODMU_3308"/>
<accession>I4EZA8</accession>
<dbReference type="KEGG" id="mmar:MODMU_3308"/>
<name>I4EZA8_MODI5</name>
<reference evidence="2 3" key="1">
    <citation type="journal article" date="2012" name="J. Bacteriol.">
        <title>Genome Sequence of Radiation-Resistant Modestobacter marinus Strain BC501, a Representative Actinobacterium That Thrives on Calcareous Stone Surfaces.</title>
        <authorList>
            <person name="Normand P."/>
            <person name="Gury J."/>
            <person name="Pujic P."/>
            <person name="Chouaia B."/>
            <person name="Crotti E."/>
            <person name="Brusetti L."/>
            <person name="Daffonchio D."/>
            <person name="Vacherie B."/>
            <person name="Barbe V."/>
            <person name="Medigue C."/>
            <person name="Calteau A."/>
            <person name="Ghodhbane-Gtari F."/>
            <person name="Essoussi I."/>
            <person name="Nouioui I."/>
            <person name="Abbassi-Ghozzi I."/>
            <person name="Gtari M."/>
        </authorList>
    </citation>
    <scope>NUCLEOTIDE SEQUENCE [LARGE SCALE GENOMIC DNA]</scope>
    <source>
        <strain evidence="3">BC 501</strain>
    </source>
</reference>
<evidence type="ECO:0000313" key="3">
    <source>
        <dbReference type="Proteomes" id="UP000006461"/>
    </source>
</evidence>
<sequence>MHGVGQVGDELAQLRVEVDDGGGRGAQHRVAHDPDGGDAHRTIVGAAPRAAAGRRRYGALVTPITAHHARALVSSTVDGLSVGLAEAALDHPARSPARRRLYLAAGTAATFDAAVQELPALRLAVRGVEPEPVSPGELANWLDHGLVTGAWGLAVTVADAPLAGCCGGAAPGVRTCCSGWPWAWPPPPRPCRPGGGRPPCAPSPTRGRRPWTTSSRRCWTPPPVDVGPRAGARRPPSRGSPRACEG</sequence>
<evidence type="ECO:0000313" key="2">
    <source>
        <dbReference type="EMBL" id="CCH88721.1"/>
    </source>
</evidence>
<evidence type="ECO:0000256" key="1">
    <source>
        <dbReference type="SAM" id="MobiDB-lite"/>
    </source>
</evidence>
<dbReference type="EMBL" id="FO203431">
    <property type="protein sequence ID" value="CCH88721.1"/>
    <property type="molecule type" value="Genomic_DNA"/>
</dbReference>
<dbReference type="HOGENOM" id="CLU_1128074_0_0_11"/>
<dbReference type="Proteomes" id="UP000006461">
    <property type="component" value="Chromosome"/>
</dbReference>
<proteinExistence type="predicted"/>
<organism evidence="2 3">
    <name type="scientific">Modestobacter italicus (strain DSM 44449 / CECT 9708 / BC 501)</name>
    <dbReference type="NCBI Taxonomy" id="2732864"/>
    <lineage>
        <taxon>Bacteria</taxon>
        <taxon>Bacillati</taxon>
        <taxon>Actinomycetota</taxon>
        <taxon>Actinomycetes</taxon>
        <taxon>Geodermatophilales</taxon>
        <taxon>Geodermatophilaceae</taxon>
        <taxon>Modestobacter</taxon>
    </lineage>
</organism>